<organism evidence="3 4">
    <name type="scientific">Nannocystis radixulma</name>
    <dbReference type="NCBI Taxonomy" id="2995305"/>
    <lineage>
        <taxon>Bacteria</taxon>
        <taxon>Pseudomonadati</taxon>
        <taxon>Myxococcota</taxon>
        <taxon>Polyangia</taxon>
        <taxon>Nannocystales</taxon>
        <taxon>Nannocystaceae</taxon>
        <taxon>Nannocystis</taxon>
    </lineage>
</organism>
<accession>A0ABT5BB30</accession>
<comment type="caution">
    <text evidence="3">The sequence shown here is derived from an EMBL/GenBank/DDBJ whole genome shotgun (WGS) entry which is preliminary data.</text>
</comment>
<reference evidence="3 4" key="1">
    <citation type="submission" date="2022-11" db="EMBL/GenBank/DDBJ databases">
        <title>Minimal conservation of predation-associated metabolite biosynthetic gene clusters underscores biosynthetic potential of Myxococcota including descriptions for ten novel species: Archangium lansinium sp. nov., Myxococcus landrumus sp. nov., Nannocystis bai.</title>
        <authorList>
            <person name="Ahearne A."/>
            <person name="Stevens C."/>
            <person name="Dowd S."/>
        </authorList>
    </citation>
    <scope>NUCLEOTIDE SEQUENCE [LARGE SCALE GENOMIC DNA]</scope>
    <source>
        <strain evidence="3 4">NCELM</strain>
    </source>
</reference>
<evidence type="ECO:0000313" key="3">
    <source>
        <dbReference type="EMBL" id="MDC0670237.1"/>
    </source>
</evidence>
<dbReference type="SUPFAM" id="SSF101898">
    <property type="entry name" value="NHL repeat"/>
    <property type="match status" value="1"/>
</dbReference>
<keyword evidence="2" id="KW-0732">Signal</keyword>
<protein>
    <submittedName>
        <fullName evidence="3">Gluconolactonase</fullName>
    </submittedName>
</protein>
<dbReference type="InterPro" id="IPR011042">
    <property type="entry name" value="6-blade_b-propeller_TolB-like"/>
</dbReference>
<feature type="region of interest" description="Disordered" evidence="1">
    <location>
        <begin position="27"/>
        <end position="108"/>
    </location>
</feature>
<dbReference type="EMBL" id="JAQNDN010000010">
    <property type="protein sequence ID" value="MDC0670237.1"/>
    <property type="molecule type" value="Genomic_DNA"/>
</dbReference>
<dbReference type="RefSeq" id="WP_272000054.1">
    <property type="nucleotide sequence ID" value="NZ_JAQNDN010000010.1"/>
</dbReference>
<keyword evidence="4" id="KW-1185">Reference proteome</keyword>
<name>A0ABT5BB30_9BACT</name>
<proteinExistence type="predicted"/>
<evidence type="ECO:0000256" key="1">
    <source>
        <dbReference type="SAM" id="MobiDB-lite"/>
    </source>
</evidence>
<evidence type="ECO:0000256" key="2">
    <source>
        <dbReference type="SAM" id="SignalP"/>
    </source>
</evidence>
<dbReference type="Gene3D" id="2.120.10.30">
    <property type="entry name" value="TolB, C-terminal domain"/>
    <property type="match status" value="1"/>
</dbReference>
<evidence type="ECO:0000313" key="4">
    <source>
        <dbReference type="Proteomes" id="UP001217838"/>
    </source>
</evidence>
<sequence length="378" mass="38323">MASRAPALTIALTTLLFVPACGDDGGSTTETTGNTSGPTSTATTDTTDTSSTTGPTTGTTSDDPTAAPPTTTATSTGDDSTASETTEPATSSTTDDQTTGPDLDCVTIMPGPFTPELVGEGYDGSEDLGFDGAGGLALKRDDAVVIVTADLQETQLATGLPQVYGTRFTTSGDLLVALPQSGDLLSIAGDGTLGDLVGGLDSPNGLYVDTTGRVWLTEFGGSRVIRFDGWTPVTVYEGPMASTANGIVLDEARGLLFFTNYGAGRVLKLEVDDVGEAIGEPVEVLTVPGAALDGLALDACGNVYAVDQGNARLFRGILDGEAGLVGQPELLAEFDSGVANAQFGQGPGWDPESIYLSGNPGDLWRVALGIQGAPIGLP</sequence>
<gene>
    <name evidence="3" type="ORF">POL58_20955</name>
</gene>
<feature type="chain" id="PRO_5045328290" evidence="2">
    <location>
        <begin position="23"/>
        <end position="378"/>
    </location>
</feature>
<dbReference type="Proteomes" id="UP001217838">
    <property type="component" value="Unassembled WGS sequence"/>
</dbReference>
<feature type="compositionally biased region" description="Low complexity" evidence="1">
    <location>
        <begin position="27"/>
        <end position="94"/>
    </location>
</feature>
<feature type="signal peptide" evidence="2">
    <location>
        <begin position="1"/>
        <end position="22"/>
    </location>
</feature>